<evidence type="ECO:0000259" key="8">
    <source>
        <dbReference type="Pfam" id="PF11967"/>
    </source>
</evidence>
<dbReference type="HAMAP" id="MF_00201">
    <property type="entry name" value="RecO"/>
    <property type="match status" value="1"/>
</dbReference>
<proteinExistence type="inferred from homology"/>
<sequence length="260" mass="30543">MMERIETSGLVLYNRDFREADKLVKIFTEQAGKRMFFVKHAAKSKLTAAIQPLTYADFIVKINEDGLSYIEDFHQVQPFRQLNQDIFRLSYATYVLALADACVQDTIHDAALFAFLVKTLELMELGLDYEILTNIFEVQLLGRFGVSLNVHECVFCHRVGLPFDYSYKYSGVLCPQHYHEDERRLHLDPNVLYLIDQFQAISFEELERISVKDEMKRKLRLFIDQIYDEYVGIHLKSKKFIDELSSWGQLMKQTENEELK</sequence>
<organism evidence="9 10">
    <name type="scientific">Streptococcus cuniculi</name>
    <dbReference type="NCBI Taxonomy" id="1432788"/>
    <lineage>
        <taxon>Bacteria</taxon>
        <taxon>Bacillati</taxon>
        <taxon>Bacillota</taxon>
        <taxon>Bacilli</taxon>
        <taxon>Lactobacillales</taxon>
        <taxon>Streptococcaceae</taxon>
        <taxon>Streptococcus</taxon>
    </lineage>
</organism>
<dbReference type="InterPro" id="IPR037278">
    <property type="entry name" value="ARFGAP/RecO"/>
</dbReference>
<dbReference type="GO" id="GO:0006310">
    <property type="term" value="P:DNA recombination"/>
    <property type="evidence" value="ECO:0007669"/>
    <property type="project" value="UniProtKB-UniRule"/>
</dbReference>
<dbReference type="Proteomes" id="UP000186890">
    <property type="component" value="Unassembled WGS sequence"/>
</dbReference>
<dbReference type="Gene3D" id="2.40.50.140">
    <property type="entry name" value="Nucleic acid-binding proteins"/>
    <property type="match status" value="1"/>
</dbReference>
<dbReference type="Pfam" id="PF11967">
    <property type="entry name" value="RecO_N"/>
    <property type="match status" value="1"/>
</dbReference>
<evidence type="ECO:0000256" key="5">
    <source>
        <dbReference type="ARBA" id="ARBA00023204"/>
    </source>
</evidence>
<comment type="similarity">
    <text evidence="1 7">Belongs to the RecO family.</text>
</comment>
<evidence type="ECO:0000256" key="4">
    <source>
        <dbReference type="ARBA" id="ARBA00023172"/>
    </source>
</evidence>
<name>A0A1Q8E5I3_9STRE</name>
<dbReference type="SUPFAM" id="SSF57863">
    <property type="entry name" value="ArfGap/RecO-like zinc finger"/>
    <property type="match status" value="1"/>
</dbReference>
<evidence type="ECO:0000256" key="1">
    <source>
        <dbReference type="ARBA" id="ARBA00007452"/>
    </source>
</evidence>
<evidence type="ECO:0000256" key="7">
    <source>
        <dbReference type="HAMAP-Rule" id="MF_00201"/>
    </source>
</evidence>
<feature type="domain" description="DNA replication/recombination mediator RecO N-terminal" evidence="8">
    <location>
        <begin position="2"/>
        <end position="79"/>
    </location>
</feature>
<keyword evidence="4 7" id="KW-0233">DNA recombination</keyword>
<comment type="caution">
    <text evidence="9">The sequence shown here is derived from an EMBL/GenBank/DDBJ whole genome shotgun (WGS) entry which is preliminary data.</text>
</comment>
<evidence type="ECO:0000256" key="3">
    <source>
        <dbReference type="ARBA" id="ARBA00022763"/>
    </source>
</evidence>
<dbReference type="GO" id="GO:0043590">
    <property type="term" value="C:bacterial nucleoid"/>
    <property type="evidence" value="ECO:0007669"/>
    <property type="project" value="TreeGrafter"/>
</dbReference>
<dbReference type="GO" id="GO:0006302">
    <property type="term" value="P:double-strand break repair"/>
    <property type="evidence" value="ECO:0007669"/>
    <property type="project" value="TreeGrafter"/>
</dbReference>
<keyword evidence="10" id="KW-1185">Reference proteome</keyword>
<dbReference type="PANTHER" id="PTHR33991">
    <property type="entry name" value="DNA REPAIR PROTEIN RECO"/>
    <property type="match status" value="1"/>
</dbReference>
<dbReference type="AlphaFoldDB" id="A0A1Q8E5I3"/>
<dbReference type="NCBIfam" id="TIGR00613">
    <property type="entry name" value="reco"/>
    <property type="match status" value="1"/>
</dbReference>
<evidence type="ECO:0000313" key="10">
    <source>
        <dbReference type="Proteomes" id="UP000186890"/>
    </source>
</evidence>
<dbReference type="EMBL" id="MSJM01000010">
    <property type="protein sequence ID" value="OLF47040.1"/>
    <property type="molecule type" value="Genomic_DNA"/>
</dbReference>
<dbReference type="Gene3D" id="1.20.1440.120">
    <property type="entry name" value="Recombination protein O, C-terminal domain"/>
    <property type="match status" value="1"/>
</dbReference>
<protein>
    <recommendedName>
        <fullName evidence="2 7">DNA repair protein RecO</fullName>
    </recommendedName>
    <alternativeName>
        <fullName evidence="6 7">Recombination protein O</fullName>
    </alternativeName>
</protein>
<dbReference type="InterPro" id="IPR042242">
    <property type="entry name" value="RecO_C"/>
</dbReference>
<accession>A0A1Q8E5I3</accession>
<dbReference type="Pfam" id="PF02565">
    <property type="entry name" value="RecO_C"/>
    <property type="match status" value="1"/>
</dbReference>
<evidence type="ECO:0000313" key="9">
    <source>
        <dbReference type="EMBL" id="OLF47040.1"/>
    </source>
</evidence>
<dbReference type="InterPro" id="IPR012340">
    <property type="entry name" value="NA-bd_OB-fold"/>
</dbReference>
<reference evidence="10" key="1">
    <citation type="submission" date="2016-12" db="EMBL/GenBank/DDBJ databases">
        <authorList>
            <person name="Gulvik C.A."/>
        </authorList>
    </citation>
    <scope>NUCLEOTIDE SEQUENCE [LARGE SCALE GENOMIC DNA]</scope>
    <source>
        <strain evidence="10">NED12-00049-6B</strain>
    </source>
</reference>
<evidence type="ECO:0000256" key="6">
    <source>
        <dbReference type="ARBA" id="ARBA00033409"/>
    </source>
</evidence>
<evidence type="ECO:0000256" key="2">
    <source>
        <dbReference type="ARBA" id="ARBA00021310"/>
    </source>
</evidence>
<dbReference type="SUPFAM" id="SSF50249">
    <property type="entry name" value="Nucleic acid-binding proteins"/>
    <property type="match status" value="1"/>
</dbReference>
<dbReference type="InterPro" id="IPR003717">
    <property type="entry name" value="RecO"/>
</dbReference>
<comment type="function">
    <text evidence="7">Involved in DNA repair and RecF pathway recombination.</text>
</comment>
<keyword evidence="5 7" id="KW-0234">DNA repair</keyword>
<dbReference type="PANTHER" id="PTHR33991:SF1">
    <property type="entry name" value="DNA REPAIR PROTEIN RECO"/>
    <property type="match status" value="1"/>
</dbReference>
<keyword evidence="3 7" id="KW-0227">DNA damage</keyword>
<gene>
    <name evidence="7" type="primary">recO</name>
    <name evidence="9" type="ORF">BU202_09465</name>
</gene>
<dbReference type="InterPro" id="IPR022572">
    <property type="entry name" value="DNA_rep/recomb_RecO_N"/>
</dbReference>